<organism evidence="7 8">
    <name type="scientific">Mesorhizobium tianshanense</name>
    <dbReference type="NCBI Taxonomy" id="39844"/>
    <lineage>
        <taxon>Bacteria</taxon>
        <taxon>Pseudomonadati</taxon>
        <taxon>Pseudomonadota</taxon>
        <taxon>Alphaproteobacteria</taxon>
        <taxon>Hyphomicrobiales</taxon>
        <taxon>Phyllobacteriaceae</taxon>
        <taxon>Mesorhizobium</taxon>
    </lineage>
</organism>
<dbReference type="GO" id="GO:0046872">
    <property type="term" value="F:metal ion binding"/>
    <property type="evidence" value="ECO:0007669"/>
    <property type="project" value="UniProtKB-KW"/>
</dbReference>
<dbReference type="GO" id="GO:0009055">
    <property type="term" value="F:electron transfer activity"/>
    <property type="evidence" value="ECO:0007669"/>
    <property type="project" value="InterPro"/>
</dbReference>
<evidence type="ECO:0000313" key="8">
    <source>
        <dbReference type="Proteomes" id="UP000317122"/>
    </source>
</evidence>
<dbReference type="InterPro" id="IPR036909">
    <property type="entry name" value="Cyt_c-like_dom_sf"/>
</dbReference>
<dbReference type="OrthoDB" id="5514238at2"/>
<evidence type="ECO:0000256" key="5">
    <source>
        <dbReference type="SAM" id="SignalP"/>
    </source>
</evidence>
<evidence type="ECO:0000256" key="4">
    <source>
        <dbReference type="PROSITE-ProRule" id="PRU00433"/>
    </source>
</evidence>
<sequence length="132" mass="14565">MKLLIAAALATMTCQASTAQELSYGEAEYLNSCAVCHGPEGKGDGPLGDELLKRPADLTQISRQNGGEFPYWRVFAVIDGRYVLPEHGERDMPVWGRQFLPGDAKKYGPNAGEIVTTERIHELAGYVQRLQR</sequence>
<feature type="chain" id="PRO_5021932065" description="Cytochrome c domain-containing protein" evidence="5">
    <location>
        <begin position="20"/>
        <end position="132"/>
    </location>
</feature>
<evidence type="ECO:0000256" key="2">
    <source>
        <dbReference type="ARBA" id="ARBA00022723"/>
    </source>
</evidence>
<dbReference type="InterPro" id="IPR009056">
    <property type="entry name" value="Cyt_c-like_dom"/>
</dbReference>
<dbReference type="SUPFAM" id="SSF46626">
    <property type="entry name" value="Cytochrome c"/>
    <property type="match status" value="1"/>
</dbReference>
<keyword evidence="1 4" id="KW-0349">Heme</keyword>
<keyword evidence="3 4" id="KW-0408">Iron</keyword>
<comment type="caution">
    <text evidence="7">The sequence shown here is derived from an EMBL/GenBank/DDBJ whole genome shotgun (WGS) entry which is preliminary data.</text>
</comment>
<feature type="domain" description="Cytochrome c" evidence="6">
    <location>
        <begin position="20"/>
        <end position="131"/>
    </location>
</feature>
<protein>
    <recommendedName>
        <fullName evidence="6">Cytochrome c domain-containing protein</fullName>
    </recommendedName>
</protein>
<evidence type="ECO:0000256" key="1">
    <source>
        <dbReference type="ARBA" id="ARBA00022617"/>
    </source>
</evidence>
<dbReference type="GO" id="GO:0020037">
    <property type="term" value="F:heme binding"/>
    <property type="evidence" value="ECO:0007669"/>
    <property type="project" value="InterPro"/>
</dbReference>
<name>A0A562PBS3_9HYPH</name>
<dbReference type="AlphaFoldDB" id="A0A562PBS3"/>
<feature type="signal peptide" evidence="5">
    <location>
        <begin position="1"/>
        <end position="19"/>
    </location>
</feature>
<reference evidence="7 8" key="1">
    <citation type="journal article" date="2015" name="Stand. Genomic Sci.">
        <title>Genomic Encyclopedia of Bacterial and Archaeal Type Strains, Phase III: the genomes of soil and plant-associated and newly described type strains.</title>
        <authorList>
            <person name="Whitman W.B."/>
            <person name="Woyke T."/>
            <person name="Klenk H.P."/>
            <person name="Zhou Y."/>
            <person name="Lilburn T.G."/>
            <person name="Beck B.J."/>
            <person name="De Vos P."/>
            <person name="Vandamme P."/>
            <person name="Eisen J.A."/>
            <person name="Garrity G."/>
            <person name="Hugenholtz P."/>
            <person name="Kyrpides N.C."/>
        </authorList>
    </citation>
    <scope>NUCLEOTIDE SEQUENCE [LARGE SCALE GENOMIC DNA]</scope>
    <source>
        <strain evidence="7 8">CGMCC 1.2546</strain>
    </source>
</reference>
<evidence type="ECO:0000259" key="6">
    <source>
        <dbReference type="PROSITE" id="PS51007"/>
    </source>
</evidence>
<evidence type="ECO:0000313" key="7">
    <source>
        <dbReference type="EMBL" id="TWI41858.1"/>
    </source>
</evidence>
<dbReference type="RefSeq" id="WP_145713817.1">
    <property type="nucleotide sequence ID" value="NZ_BSPF01000003.1"/>
</dbReference>
<keyword evidence="5" id="KW-0732">Signal</keyword>
<gene>
    <name evidence="7" type="ORF">IQ26_00782</name>
</gene>
<dbReference type="Gene3D" id="1.10.760.10">
    <property type="entry name" value="Cytochrome c-like domain"/>
    <property type="match status" value="1"/>
</dbReference>
<dbReference type="EMBL" id="VLKT01000004">
    <property type="protein sequence ID" value="TWI41858.1"/>
    <property type="molecule type" value="Genomic_DNA"/>
</dbReference>
<keyword evidence="2 4" id="KW-0479">Metal-binding</keyword>
<dbReference type="Proteomes" id="UP000317122">
    <property type="component" value="Unassembled WGS sequence"/>
</dbReference>
<accession>A0A562PBS3</accession>
<proteinExistence type="predicted"/>
<evidence type="ECO:0000256" key="3">
    <source>
        <dbReference type="ARBA" id="ARBA00023004"/>
    </source>
</evidence>
<dbReference type="PROSITE" id="PS51007">
    <property type="entry name" value="CYTC"/>
    <property type="match status" value="1"/>
</dbReference>
<keyword evidence="8" id="KW-1185">Reference proteome</keyword>